<dbReference type="EC" id="2.1.1.-" evidence="5"/>
<evidence type="ECO:0000256" key="1">
    <source>
        <dbReference type="ARBA" id="ARBA00006594"/>
    </source>
</evidence>
<evidence type="ECO:0000313" key="8">
    <source>
        <dbReference type="Proteomes" id="UP000051006"/>
    </source>
</evidence>
<dbReference type="Proteomes" id="UP000051006">
    <property type="component" value="Unassembled WGS sequence"/>
</dbReference>
<gene>
    <name evidence="7" type="ORF">IV57_GL000230</name>
</gene>
<dbReference type="GO" id="GO:0005737">
    <property type="term" value="C:cytoplasm"/>
    <property type="evidence" value="ECO:0007669"/>
    <property type="project" value="TreeGrafter"/>
</dbReference>
<dbReference type="EMBL" id="JQCF01000001">
    <property type="protein sequence ID" value="KRO00906.1"/>
    <property type="molecule type" value="Genomic_DNA"/>
</dbReference>
<dbReference type="PANTHER" id="PTHR13370">
    <property type="entry name" value="RNA METHYLASE-RELATED"/>
    <property type="match status" value="1"/>
</dbReference>
<dbReference type="Pfam" id="PF01555">
    <property type="entry name" value="N6_N4_Mtase"/>
    <property type="match status" value="1"/>
</dbReference>
<dbReference type="STRING" id="993692.IV57_GL000230"/>
<dbReference type="InterPro" id="IPR029063">
    <property type="entry name" value="SAM-dependent_MTases_sf"/>
</dbReference>
<keyword evidence="3" id="KW-0808">Transferase</keyword>
<evidence type="ECO:0000313" key="7">
    <source>
        <dbReference type="EMBL" id="KRO00906.1"/>
    </source>
</evidence>
<dbReference type="GO" id="GO:0008170">
    <property type="term" value="F:N-methyltransferase activity"/>
    <property type="evidence" value="ECO:0007669"/>
    <property type="project" value="InterPro"/>
</dbReference>
<dbReference type="PANTHER" id="PTHR13370:SF3">
    <property type="entry name" value="TRNA (GUANINE(10)-N2)-METHYLTRANSFERASE HOMOLOG"/>
    <property type="match status" value="1"/>
</dbReference>
<dbReference type="GO" id="GO:0009307">
    <property type="term" value="P:DNA restriction-modification system"/>
    <property type="evidence" value="ECO:0007669"/>
    <property type="project" value="UniProtKB-KW"/>
</dbReference>
<dbReference type="PRINTS" id="PR00508">
    <property type="entry name" value="S21N4MTFRASE"/>
</dbReference>
<dbReference type="InterPro" id="IPR002941">
    <property type="entry name" value="DNA_methylase_N4/N6"/>
</dbReference>
<keyword evidence="4" id="KW-0680">Restriction system</keyword>
<dbReference type="GO" id="GO:0009007">
    <property type="term" value="F:site-specific DNA-methyltransferase (adenine-specific) activity"/>
    <property type="evidence" value="ECO:0007669"/>
    <property type="project" value="TreeGrafter"/>
</dbReference>
<dbReference type="InterPro" id="IPR001091">
    <property type="entry name" value="RM_Methyltransferase"/>
</dbReference>
<dbReference type="AlphaFoldDB" id="A0A0R2LR97"/>
<evidence type="ECO:0000256" key="4">
    <source>
        <dbReference type="ARBA" id="ARBA00022747"/>
    </source>
</evidence>
<feature type="domain" description="DNA methylase N-4/N-6" evidence="6">
    <location>
        <begin position="21"/>
        <end position="275"/>
    </location>
</feature>
<accession>A0A0R2LR97</accession>
<reference evidence="7 8" key="1">
    <citation type="journal article" date="2015" name="Genome Announc.">
        <title>Expanding the biotechnology potential of lactobacilli through comparative genomics of 213 strains and associated genera.</title>
        <authorList>
            <person name="Sun Z."/>
            <person name="Harris H.M."/>
            <person name="McCann A."/>
            <person name="Guo C."/>
            <person name="Argimon S."/>
            <person name="Zhang W."/>
            <person name="Yang X."/>
            <person name="Jeffery I.B."/>
            <person name="Cooney J.C."/>
            <person name="Kagawa T.F."/>
            <person name="Liu W."/>
            <person name="Song Y."/>
            <person name="Salvetti E."/>
            <person name="Wrobel A."/>
            <person name="Rasinkangas P."/>
            <person name="Parkhill J."/>
            <person name="Rea M.C."/>
            <person name="O'Sullivan O."/>
            <person name="Ritari J."/>
            <person name="Douillard F.P."/>
            <person name="Paul Ross R."/>
            <person name="Yang R."/>
            <person name="Briner A.E."/>
            <person name="Felis G.E."/>
            <person name="de Vos W.M."/>
            <person name="Barrangou R."/>
            <person name="Klaenhammer T.R."/>
            <person name="Caufield P.W."/>
            <person name="Cui Y."/>
            <person name="Zhang H."/>
            <person name="O'Toole P.W."/>
        </authorList>
    </citation>
    <scope>NUCLEOTIDE SEQUENCE [LARGE SCALE GENOMIC DNA]</scope>
    <source>
        <strain evidence="7 8">DSM 24716</strain>
    </source>
</reference>
<organism evidence="7 8">
    <name type="scientific">Companilactobacillus kimchiensis</name>
    <dbReference type="NCBI Taxonomy" id="993692"/>
    <lineage>
        <taxon>Bacteria</taxon>
        <taxon>Bacillati</taxon>
        <taxon>Bacillota</taxon>
        <taxon>Bacilli</taxon>
        <taxon>Lactobacillales</taxon>
        <taxon>Lactobacillaceae</taxon>
        <taxon>Companilactobacillus</taxon>
    </lineage>
</organism>
<dbReference type="GO" id="GO:0003677">
    <property type="term" value="F:DNA binding"/>
    <property type="evidence" value="ECO:0007669"/>
    <property type="project" value="InterPro"/>
</dbReference>
<evidence type="ECO:0000256" key="5">
    <source>
        <dbReference type="RuleBase" id="RU362026"/>
    </source>
</evidence>
<protein>
    <recommendedName>
        <fullName evidence="5">Methyltransferase</fullName>
        <ecNumber evidence="5">2.1.1.-</ecNumber>
    </recommendedName>
</protein>
<dbReference type="PATRIC" id="fig|993692.3.peg.232"/>
<dbReference type="GO" id="GO:0032259">
    <property type="term" value="P:methylation"/>
    <property type="evidence" value="ECO:0007669"/>
    <property type="project" value="UniProtKB-KW"/>
</dbReference>
<dbReference type="RefSeq" id="WP_057879641.1">
    <property type="nucleotide sequence ID" value="NZ_JQCF01000001.1"/>
</dbReference>
<dbReference type="OrthoDB" id="9800801at2"/>
<sequence length="285" mass="32958">MIDLKQGDCLELMKDIPDKSVDAVVTDPPYEYLNHRLDKHFDETTVFREWNRIMKDDGFILFFGRGESFHRWNYLLNKKGWNFKEEVIWNKRRTSSPMLPIGRVHEMISILSKNGKVNKVKVPYIKKNKYDLKKINDDISRISSAINNPKELKMIQDYLSEGQLEYYRGSVDGIVLSGKVKVANAGLNVLRGVVNGKNEQDIISEVSIRNRKKQFHPTQKPISLMQRLIKLVSNDSDIIFDPFMGSGSTGVAAVNLNRDFIGYELEQDYFDIATKRINKAIEDHK</sequence>
<evidence type="ECO:0000256" key="2">
    <source>
        <dbReference type="ARBA" id="ARBA00022603"/>
    </source>
</evidence>
<name>A0A0R2LR97_9LACO</name>
<keyword evidence="8" id="KW-1185">Reference proteome</keyword>
<dbReference type="SUPFAM" id="SSF53335">
    <property type="entry name" value="S-adenosyl-L-methionine-dependent methyltransferases"/>
    <property type="match status" value="1"/>
</dbReference>
<comment type="similarity">
    <text evidence="1 5">Belongs to the N(4)/N(6)-methyltransferase family.</text>
</comment>
<dbReference type="InterPro" id="IPR002052">
    <property type="entry name" value="DNA_methylase_N6_adenine_CS"/>
</dbReference>
<proteinExistence type="inferred from homology"/>
<keyword evidence="2 7" id="KW-0489">Methyltransferase</keyword>
<evidence type="ECO:0000256" key="3">
    <source>
        <dbReference type="ARBA" id="ARBA00022679"/>
    </source>
</evidence>
<dbReference type="PROSITE" id="PS00092">
    <property type="entry name" value="N6_MTASE"/>
    <property type="match status" value="1"/>
</dbReference>
<dbReference type="CDD" id="cd02440">
    <property type="entry name" value="AdoMet_MTases"/>
    <property type="match status" value="1"/>
</dbReference>
<comment type="caution">
    <text evidence="7">The sequence shown here is derived from an EMBL/GenBank/DDBJ whole genome shotgun (WGS) entry which is preliminary data.</text>
</comment>
<evidence type="ECO:0000259" key="6">
    <source>
        <dbReference type="Pfam" id="PF01555"/>
    </source>
</evidence>
<dbReference type="Gene3D" id="3.40.50.150">
    <property type="entry name" value="Vaccinia Virus protein VP39"/>
    <property type="match status" value="1"/>
</dbReference>